<evidence type="ECO:0000313" key="3">
    <source>
        <dbReference type="Proteomes" id="UP000224854"/>
    </source>
</evidence>
<feature type="signal peptide" evidence="1">
    <location>
        <begin position="1"/>
        <end position="21"/>
    </location>
</feature>
<comment type="caution">
    <text evidence="2">The sequence shown here is derived from an EMBL/GenBank/DDBJ whole genome shotgun (WGS) entry which is preliminary data.</text>
</comment>
<evidence type="ECO:0000256" key="1">
    <source>
        <dbReference type="SAM" id="SignalP"/>
    </source>
</evidence>
<feature type="chain" id="PRO_5012699658" evidence="1">
    <location>
        <begin position="22"/>
        <end position="210"/>
    </location>
</feature>
<dbReference type="Proteomes" id="UP000224854">
    <property type="component" value="Unassembled WGS sequence"/>
</dbReference>
<sequence length="210" mass="22968">MLLRFLALTAAVALFPTASNAAPRRHGVHETAIADVTEQELARARLEPRKDAQEAHDGYVPVNHAEEPPTRLPVAVRAGASCPTGTALLMTKTVDVTVWVMPGVAASSMTTFPTEARPPVSTFGAVTPSLSWAPHVLVPTSTLRSPRIVILSQTTQYAYSTVNAYRPEDDAPVWTSTKTYSTEPYHQDESVDVPGYFVKGYERDGDRIYW</sequence>
<evidence type="ECO:0000313" key="2">
    <source>
        <dbReference type="EMBL" id="PHH81239.1"/>
    </source>
</evidence>
<keyword evidence="1" id="KW-0732">Signal</keyword>
<reference evidence="2 3" key="1">
    <citation type="submission" date="2017-06" db="EMBL/GenBank/DDBJ databases">
        <title>Ant-infecting Ophiocordyceps genomes reveal a high diversity of potential behavioral manipulation genes and a possible major role for enterotoxins.</title>
        <authorList>
            <person name="De Bekker C."/>
            <person name="Evans H.C."/>
            <person name="Brachmann A."/>
            <person name="Hughes D.P."/>
        </authorList>
    </citation>
    <scope>NUCLEOTIDE SEQUENCE [LARGE SCALE GENOMIC DNA]</scope>
    <source>
        <strain evidence="2 3">1348a</strain>
    </source>
</reference>
<dbReference type="EMBL" id="NJEU01000135">
    <property type="protein sequence ID" value="PHH81239.1"/>
    <property type="molecule type" value="Genomic_DNA"/>
</dbReference>
<proteinExistence type="predicted"/>
<gene>
    <name evidence="2" type="ORF">CDD82_1216</name>
</gene>
<name>A0A2C5XZZ0_9HYPO</name>
<dbReference type="OrthoDB" id="10323399at2759"/>
<accession>A0A2C5XZZ0</accession>
<dbReference type="AlphaFoldDB" id="A0A2C5XZZ0"/>
<organism evidence="2 3">
    <name type="scientific">Ophiocordyceps australis</name>
    <dbReference type="NCBI Taxonomy" id="1399860"/>
    <lineage>
        <taxon>Eukaryota</taxon>
        <taxon>Fungi</taxon>
        <taxon>Dikarya</taxon>
        <taxon>Ascomycota</taxon>
        <taxon>Pezizomycotina</taxon>
        <taxon>Sordariomycetes</taxon>
        <taxon>Hypocreomycetidae</taxon>
        <taxon>Hypocreales</taxon>
        <taxon>Ophiocordycipitaceae</taxon>
        <taxon>Ophiocordyceps</taxon>
    </lineage>
</organism>
<keyword evidence="3" id="KW-1185">Reference proteome</keyword>
<protein>
    <submittedName>
        <fullName evidence="2">Uncharacterized protein</fullName>
    </submittedName>
</protein>